<accession>A0A645D3U9</accession>
<protein>
    <submittedName>
        <fullName evidence="1">Uncharacterized protein</fullName>
    </submittedName>
</protein>
<comment type="caution">
    <text evidence="1">The sequence shown here is derived from an EMBL/GenBank/DDBJ whole genome shotgun (WGS) entry which is preliminary data.</text>
</comment>
<dbReference type="EMBL" id="VSSQ01032566">
    <property type="protein sequence ID" value="MPM83865.1"/>
    <property type="molecule type" value="Genomic_DNA"/>
</dbReference>
<organism evidence="1">
    <name type="scientific">bioreactor metagenome</name>
    <dbReference type="NCBI Taxonomy" id="1076179"/>
    <lineage>
        <taxon>unclassified sequences</taxon>
        <taxon>metagenomes</taxon>
        <taxon>ecological metagenomes</taxon>
    </lineage>
</organism>
<name>A0A645D3U9_9ZZZZ</name>
<proteinExistence type="predicted"/>
<reference evidence="1" key="1">
    <citation type="submission" date="2019-08" db="EMBL/GenBank/DDBJ databases">
        <authorList>
            <person name="Kucharzyk K."/>
            <person name="Murdoch R.W."/>
            <person name="Higgins S."/>
            <person name="Loffler F."/>
        </authorList>
    </citation>
    <scope>NUCLEOTIDE SEQUENCE</scope>
</reference>
<evidence type="ECO:0000313" key="1">
    <source>
        <dbReference type="EMBL" id="MPM83865.1"/>
    </source>
</evidence>
<gene>
    <name evidence="1" type="ORF">SDC9_130934</name>
</gene>
<dbReference type="AlphaFoldDB" id="A0A645D3U9"/>
<sequence>MKSRPGGWCSGPPALFKTPIENDVPNFDLTHDLSMIEFPFERRAVFGRPEKNWAVYPQLCGIIYSHHRLRGAVSDLLLPGLHALCRQQSPVLDAGGGADVLSLAGAAGGLLCPAGEGSRILYIAV</sequence>